<evidence type="ECO:0000256" key="6">
    <source>
        <dbReference type="NCBIfam" id="TIGR01048"/>
    </source>
</evidence>
<dbReference type="EMBL" id="NGMO01000002">
    <property type="protein sequence ID" value="OTP11291.1"/>
    <property type="molecule type" value="Genomic_DNA"/>
</dbReference>
<keyword evidence="5 8" id="KW-0457">Lysine biosynthesis</keyword>
<comment type="subunit">
    <text evidence="5">Homodimer.</text>
</comment>
<dbReference type="GO" id="GO:0008836">
    <property type="term" value="F:diaminopimelate decarboxylase activity"/>
    <property type="evidence" value="ECO:0007669"/>
    <property type="project" value="UniProtKB-UniRule"/>
</dbReference>
<feature type="binding site" evidence="5">
    <location>
        <position position="373"/>
    </location>
    <ligand>
        <name>pyridoxal 5'-phosphate</name>
        <dbReference type="ChEBI" id="CHEBI:597326"/>
    </ligand>
</feature>
<dbReference type="Gene3D" id="3.20.20.10">
    <property type="entry name" value="Alanine racemase"/>
    <property type="match status" value="1"/>
</dbReference>
<feature type="binding site" evidence="5">
    <location>
        <position position="373"/>
    </location>
    <ligand>
        <name>substrate</name>
    </ligand>
</feature>
<keyword evidence="2 5" id="KW-0210">Decarboxylase</keyword>
<evidence type="ECO:0000256" key="7">
    <source>
        <dbReference type="PIRSR" id="PIRSR600183-50"/>
    </source>
</evidence>
<dbReference type="PANTHER" id="PTHR43727:SF2">
    <property type="entry name" value="GROUP IV DECARBOXYLASE"/>
    <property type="match status" value="1"/>
</dbReference>
<evidence type="ECO:0000256" key="8">
    <source>
        <dbReference type="RuleBase" id="RU003738"/>
    </source>
</evidence>
<feature type="binding site" evidence="5">
    <location>
        <position position="277"/>
    </location>
    <ligand>
        <name>substrate</name>
    </ligand>
</feature>
<evidence type="ECO:0000256" key="3">
    <source>
        <dbReference type="ARBA" id="ARBA00022898"/>
    </source>
</evidence>
<keyword evidence="4 5" id="KW-0456">Lyase</keyword>
<evidence type="ECO:0000259" key="10">
    <source>
        <dbReference type="Pfam" id="PF02784"/>
    </source>
</evidence>
<dbReference type="Proteomes" id="UP000194933">
    <property type="component" value="Unassembled WGS sequence"/>
</dbReference>
<dbReference type="InterPro" id="IPR022644">
    <property type="entry name" value="De-COase2_N"/>
</dbReference>
<comment type="function">
    <text evidence="5">Specifically catalyzes the decarboxylation of meso-diaminopimelate (meso-DAP) to L-lysine.</text>
</comment>
<dbReference type="EC" id="4.1.1.20" evidence="5 6"/>
<sequence>MTELMIGEIPVSQLAKKYQTPLYVYDEKKMEETIKAFKRGFTSVHFQTKILYASKAFQTIEMLRLIDSQGLGLDVVSGGEIYTALQAKFPVENIYFHGNNKTVDELRYAIENGLSHFVADNVMEVEVLERLSREYEQKLSIMLRLNVGIEAHTHEYIVTAHIDSKFGMLYESEACQQAIRCIQESDYLSLEGFHAHIGSQIFDMTAWFAEIDQLVSYLQDFDQPLSLNLGGGFGIRYTTEDTPLPIEEAVEKLVSHTEEALAKKKLSIKQLLIEPGRSIVGEAGTTLYTIGYIKETPHQNYYFVDGGMTDNIRPALYQANYTCDLAKKLGEEKTVKVTIAGKMCESGDVVIKNTFLPPAQTGDLLAVYATGAYGYSMSSNYNRALRPAVVFVKEGASRLVVRRQEYADLLRGEINGTSQI</sequence>
<keyword evidence="3 5" id="KW-0663">Pyridoxal phosphate</keyword>
<evidence type="ECO:0000313" key="12">
    <source>
        <dbReference type="Proteomes" id="UP000194933"/>
    </source>
</evidence>
<feature type="binding site" evidence="5">
    <location>
        <begin position="274"/>
        <end position="277"/>
    </location>
    <ligand>
        <name>pyridoxal 5'-phosphate</name>
        <dbReference type="ChEBI" id="CHEBI:597326"/>
    </ligand>
</feature>
<gene>
    <name evidence="5" type="primary">lysA</name>
    <name evidence="11" type="ORF">A5844_001426</name>
</gene>
<dbReference type="HAMAP" id="MF_02120">
    <property type="entry name" value="LysA"/>
    <property type="match status" value="1"/>
</dbReference>
<dbReference type="CDD" id="cd06828">
    <property type="entry name" value="PLPDE_III_DapDC"/>
    <property type="match status" value="1"/>
</dbReference>
<dbReference type="InterPro" id="IPR022653">
    <property type="entry name" value="De-COase2_pyr-phos_BS"/>
</dbReference>
<organism evidence="11 12">
    <name type="scientific">Candidatus Enterococcus wittei</name>
    <dbReference type="NCBI Taxonomy" id="1987383"/>
    <lineage>
        <taxon>Bacteria</taxon>
        <taxon>Bacillati</taxon>
        <taxon>Bacillota</taxon>
        <taxon>Bacilli</taxon>
        <taxon>Lactobacillales</taxon>
        <taxon>Enterococcaceae</taxon>
        <taxon>Enterococcus</taxon>
    </lineage>
</organism>
<dbReference type="Pfam" id="PF02784">
    <property type="entry name" value="Orn_Arg_deC_N"/>
    <property type="match status" value="1"/>
</dbReference>
<feature type="binding site" evidence="5">
    <location>
        <position position="313"/>
    </location>
    <ligand>
        <name>substrate</name>
    </ligand>
</feature>
<keyword evidence="5" id="KW-0028">Amino-acid biosynthesis</keyword>
<dbReference type="InterPro" id="IPR002986">
    <property type="entry name" value="DAP_deCOOHase_LysA"/>
</dbReference>
<feature type="modified residue" description="N6-(pyridoxal phosphate)lysine" evidence="5 7">
    <location>
        <position position="55"/>
    </location>
</feature>
<comment type="pathway">
    <text evidence="5 8">Amino-acid biosynthesis; L-lysine biosynthesis via DAP pathway; L-lysine from DL-2,6-diaminopimelate: step 1/1.</text>
</comment>
<comment type="caution">
    <text evidence="11">The sequence shown here is derived from an EMBL/GenBank/DDBJ whole genome shotgun (WGS) entry which is preliminary data.</text>
</comment>
<proteinExistence type="inferred from homology"/>
<dbReference type="STRING" id="1987383.A5844_001426"/>
<dbReference type="Gene3D" id="2.40.37.10">
    <property type="entry name" value="Lyase, Ornithine Decarboxylase, Chain A, domain 1"/>
    <property type="match status" value="1"/>
</dbReference>
<evidence type="ECO:0000256" key="2">
    <source>
        <dbReference type="ARBA" id="ARBA00022793"/>
    </source>
</evidence>
<dbReference type="AlphaFoldDB" id="A0A242K0V6"/>
<dbReference type="InterPro" id="IPR009006">
    <property type="entry name" value="Ala_racemase/Decarboxylase_C"/>
</dbReference>
<feature type="active site" description="Proton donor" evidence="7">
    <location>
        <position position="344"/>
    </location>
</feature>
<comment type="catalytic activity">
    <reaction evidence="5 8">
        <text>meso-2,6-diaminopimelate + H(+) = L-lysine + CO2</text>
        <dbReference type="Rhea" id="RHEA:15101"/>
        <dbReference type="ChEBI" id="CHEBI:15378"/>
        <dbReference type="ChEBI" id="CHEBI:16526"/>
        <dbReference type="ChEBI" id="CHEBI:32551"/>
        <dbReference type="ChEBI" id="CHEBI:57791"/>
        <dbReference type="EC" id="4.1.1.20"/>
    </reaction>
</comment>
<dbReference type="UniPathway" id="UPA00034">
    <property type="reaction ID" value="UER00027"/>
</dbReference>
<evidence type="ECO:0000256" key="5">
    <source>
        <dbReference type="HAMAP-Rule" id="MF_02120"/>
    </source>
</evidence>
<feature type="binding site" evidence="5">
    <location>
        <position position="317"/>
    </location>
    <ligand>
        <name>substrate</name>
    </ligand>
</feature>
<evidence type="ECO:0000256" key="1">
    <source>
        <dbReference type="ARBA" id="ARBA00001933"/>
    </source>
</evidence>
<protein>
    <recommendedName>
        <fullName evidence="5 6">Diaminopimelate decarboxylase</fullName>
        <shortName evidence="5">DAP decarboxylase</shortName>
        <shortName evidence="5">DAPDC</shortName>
        <ecNumber evidence="5 6">4.1.1.20</ecNumber>
    </recommendedName>
</protein>
<comment type="cofactor">
    <cofactor evidence="1 5 7 8">
        <name>pyridoxal 5'-phosphate</name>
        <dbReference type="ChEBI" id="CHEBI:597326"/>
    </cofactor>
</comment>
<dbReference type="SUPFAM" id="SSF50621">
    <property type="entry name" value="Alanine racemase C-terminal domain-like"/>
    <property type="match status" value="1"/>
</dbReference>
<dbReference type="SUPFAM" id="SSF51419">
    <property type="entry name" value="PLP-binding barrel"/>
    <property type="match status" value="1"/>
</dbReference>
<dbReference type="RefSeq" id="WP_086284521.1">
    <property type="nucleotide sequence ID" value="NZ_NGMO01000002.1"/>
</dbReference>
<reference evidence="11 12" key="1">
    <citation type="submission" date="2017-05" db="EMBL/GenBank/DDBJ databases">
        <title>The Genome Sequence of Enterococcus sp. 10A9_DIV0425.</title>
        <authorList>
            <consortium name="The Broad Institute Genomics Platform"/>
            <consortium name="The Broad Institute Genomic Center for Infectious Diseases"/>
            <person name="Earl A."/>
            <person name="Manson A."/>
            <person name="Schwartman J."/>
            <person name="Gilmore M."/>
            <person name="Abouelleil A."/>
            <person name="Cao P."/>
            <person name="Chapman S."/>
            <person name="Cusick C."/>
            <person name="Shea T."/>
            <person name="Young S."/>
            <person name="Neafsey D."/>
            <person name="Nusbaum C."/>
            <person name="Birren B."/>
        </authorList>
    </citation>
    <scope>NUCLEOTIDE SEQUENCE [LARGE SCALE GENOMIC DNA]</scope>
    <source>
        <strain evidence="11 12">10A9_DIV0425</strain>
    </source>
</reference>
<keyword evidence="12" id="KW-1185">Reference proteome</keyword>
<dbReference type="PROSITE" id="PS00878">
    <property type="entry name" value="ODR_DC_2_1"/>
    <property type="match status" value="1"/>
</dbReference>
<evidence type="ECO:0000259" key="9">
    <source>
        <dbReference type="Pfam" id="PF00278"/>
    </source>
</evidence>
<feature type="domain" description="Orn/DAP/Arg decarboxylase 2 N-terminal" evidence="10">
    <location>
        <begin position="29"/>
        <end position="280"/>
    </location>
</feature>
<evidence type="ECO:0000313" key="11">
    <source>
        <dbReference type="EMBL" id="OTP11291.1"/>
    </source>
</evidence>
<feature type="binding site" evidence="5">
    <location>
        <position position="232"/>
    </location>
    <ligand>
        <name>pyridoxal 5'-phosphate</name>
        <dbReference type="ChEBI" id="CHEBI:597326"/>
    </ligand>
</feature>
<dbReference type="PANTHER" id="PTHR43727">
    <property type="entry name" value="DIAMINOPIMELATE DECARBOXYLASE"/>
    <property type="match status" value="1"/>
</dbReference>
<feature type="domain" description="Orn/DAP/Arg decarboxylase 2 C-terminal" evidence="9">
    <location>
        <begin position="22"/>
        <end position="371"/>
    </location>
</feature>
<dbReference type="NCBIfam" id="TIGR01048">
    <property type="entry name" value="lysA"/>
    <property type="match status" value="1"/>
</dbReference>
<dbReference type="GO" id="GO:0030170">
    <property type="term" value="F:pyridoxal phosphate binding"/>
    <property type="evidence" value="ECO:0007669"/>
    <property type="project" value="UniProtKB-UniRule"/>
</dbReference>
<comment type="similarity">
    <text evidence="5">Belongs to the Orn/Lys/Arg decarboxylase class-II family. LysA subfamily.</text>
</comment>
<dbReference type="GO" id="GO:0009089">
    <property type="term" value="P:lysine biosynthetic process via diaminopimelate"/>
    <property type="evidence" value="ECO:0007669"/>
    <property type="project" value="UniProtKB-UniRule"/>
</dbReference>
<accession>A0A242K0V6</accession>
<dbReference type="PRINTS" id="PR01181">
    <property type="entry name" value="DAPDCRBXLASE"/>
</dbReference>
<dbReference type="InterPro" id="IPR029066">
    <property type="entry name" value="PLP-binding_barrel"/>
</dbReference>
<dbReference type="PRINTS" id="PR01179">
    <property type="entry name" value="ODADCRBXLASE"/>
</dbReference>
<name>A0A242K0V6_9ENTE</name>
<evidence type="ECO:0000256" key="4">
    <source>
        <dbReference type="ARBA" id="ARBA00023239"/>
    </source>
</evidence>
<dbReference type="FunFam" id="3.20.20.10:FF:000003">
    <property type="entry name" value="Diaminopimelate decarboxylase"/>
    <property type="match status" value="1"/>
</dbReference>
<dbReference type="InterPro" id="IPR000183">
    <property type="entry name" value="Orn/DAP/Arg_de-COase"/>
</dbReference>
<dbReference type="Pfam" id="PF00278">
    <property type="entry name" value="Orn_DAP_Arg_deC"/>
    <property type="match status" value="1"/>
</dbReference>
<feature type="binding site" evidence="5">
    <location>
        <position position="345"/>
    </location>
    <ligand>
        <name>substrate</name>
    </ligand>
</feature>
<dbReference type="InterPro" id="IPR022643">
    <property type="entry name" value="De-COase2_C"/>
</dbReference>